<evidence type="ECO:0000313" key="4">
    <source>
        <dbReference type="Proteomes" id="UP000232101"/>
    </source>
</evidence>
<dbReference type="InterPro" id="IPR043128">
    <property type="entry name" value="Rev_trsase/Diguanyl_cyclase"/>
</dbReference>
<dbReference type="FunFam" id="3.30.70.270:FF:000001">
    <property type="entry name" value="Diguanylate cyclase domain protein"/>
    <property type="match status" value="1"/>
</dbReference>
<dbReference type="SUPFAM" id="SSF55073">
    <property type="entry name" value="Nucleotide cyclase"/>
    <property type="match status" value="1"/>
</dbReference>
<feature type="transmembrane region" description="Helical" evidence="1">
    <location>
        <begin position="141"/>
        <end position="160"/>
    </location>
</feature>
<dbReference type="Pfam" id="PF00990">
    <property type="entry name" value="GGDEF"/>
    <property type="match status" value="1"/>
</dbReference>
<name>A0A2M9Q3U5_9BACI</name>
<keyword evidence="1" id="KW-0472">Membrane</keyword>
<dbReference type="PANTHER" id="PTHR45138:SF9">
    <property type="entry name" value="DIGUANYLATE CYCLASE DGCM-RELATED"/>
    <property type="match status" value="1"/>
</dbReference>
<dbReference type="EMBL" id="PHQY01000647">
    <property type="protein sequence ID" value="PJO42744.1"/>
    <property type="molecule type" value="Genomic_DNA"/>
</dbReference>
<dbReference type="GO" id="GO:1902201">
    <property type="term" value="P:negative regulation of bacterial-type flagellum-dependent cell motility"/>
    <property type="evidence" value="ECO:0007669"/>
    <property type="project" value="TreeGrafter"/>
</dbReference>
<feature type="transmembrane region" description="Helical" evidence="1">
    <location>
        <begin position="55"/>
        <end position="76"/>
    </location>
</feature>
<dbReference type="PANTHER" id="PTHR45138">
    <property type="entry name" value="REGULATORY COMPONENTS OF SENSORY TRANSDUCTION SYSTEM"/>
    <property type="match status" value="1"/>
</dbReference>
<dbReference type="SMART" id="SM00267">
    <property type="entry name" value="GGDEF"/>
    <property type="match status" value="1"/>
</dbReference>
<dbReference type="Proteomes" id="UP000232101">
    <property type="component" value="Unassembled WGS sequence"/>
</dbReference>
<dbReference type="InterPro" id="IPR029787">
    <property type="entry name" value="Nucleotide_cyclase"/>
</dbReference>
<dbReference type="InterPro" id="IPR000160">
    <property type="entry name" value="GGDEF_dom"/>
</dbReference>
<dbReference type="AlphaFoldDB" id="A0A2M9Q3U5"/>
<accession>A0A2M9Q3U5</accession>
<dbReference type="CDD" id="cd01949">
    <property type="entry name" value="GGDEF"/>
    <property type="match status" value="1"/>
</dbReference>
<feature type="transmembrane region" description="Helical" evidence="1">
    <location>
        <begin position="25"/>
        <end position="43"/>
    </location>
</feature>
<dbReference type="InterPro" id="IPR050469">
    <property type="entry name" value="Diguanylate_Cyclase"/>
</dbReference>
<feature type="domain" description="GGDEF" evidence="2">
    <location>
        <begin position="255"/>
        <end position="391"/>
    </location>
</feature>
<reference evidence="3 4" key="1">
    <citation type="submission" date="2017-11" db="EMBL/GenBank/DDBJ databases">
        <title>Bacterial isolate from king chilli rhizosphere.</title>
        <authorList>
            <person name="Takhelmayum P."/>
            <person name="Sarangthem I."/>
        </authorList>
    </citation>
    <scope>NUCLEOTIDE SEQUENCE [LARGE SCALE GENOMIC DNA]</scope>
    <source>
        <strain evidence="4">t26</strain>
    </source>
</reference>
<dbReference type="GO" id="GO:0043709">
    <property type="term" value="P:cell adhesion involved in single-species biofilm formation"/>
    <property type="evidence" value="ECO:0007669"/>
    <property type="project" value="TreeGrafter"/>
</dbReference>
<evidence type="ECO:0000313" key="3">
    <source>
        <dbReference type="EMBL" id="PJO42744.1"/>
    </source>
</evidence>
<keyword evidence="1" id="KW-1133">Transmembrane helix</keyword>
<keyword evidence="1" id="KW-0812">Transmembrane</keyword>
<feature type="transmembrane region" description="Helical" evidence="1">
    <location>
        <begin position="115"/>
        <end position="134"/>
    </location>
</feature>
<sequence length="406" mass="47059">MGNHEKLTLSIQIEVLQFNLMRMRAVAWTLIYVSAIITVIHYGEVFFTKTEREMVPAYIGIHIILFYIDLAVLLFVKEKRIKVTTFNLRKYEFILLAYIYTILVLITVITVMDIYFFKHAALYEVLFLIICTFFSLPFRKIFWIMLITVPPLVISAYLSVGISGESIKIFLPMSLIIPMGLIIQRHTFKIKRQFTKQHILLQEEMTKSKNLSKLLAEKNNELSEQVLRDTLTNLPNRRAFNNKLTQIGQQLSKPKSLSVMMIDIDFFKNLNDYYGHLQGDEALIKVATLLDEIAAKYNAFAARWGGEEFVIVSQHAAKFSEHVCEEILEEVRNLNIRHERSEVADILTVSIGMCHAKISNIEQLKACCVLADEALFTAKQNGRNNFFSKNEISLKTYDYLYNVRKR</sequence>
<gene>
    <name evidence="3" type="ORF">CWD94_16490</name>
</gene>
<comment type="caution">
    <text evidence="3">The sequence shown here is derived from an EMBL/GenBank/DDBJ whole genome shotgun (WGS) entry which is preliminary data.</text>
</comment>
<organism evidence="3 4">
    <name type="scientific">Lysinibacillus xylanilyticus</name>
    <dbReference type="NCBI Taxonomy" id="582475"/>
    <lineage>
        <taxon>Bacteria</taxon>
        <taxon>Bacillati</taxon>
        <taxon>Bacillota</taxon>
        <taxon>Bacilli</taxon>
        <taxon>Bacillales</taxon>
        <taxon>Bacillaceae</taxon>
        <taxon>Lysinibacillus</taxon>
    </lineage>
</organism>
<dbReference type="Gene3D" id="3.30.70.270">
    <property type="match status" value="1"/>
</dbReference>
<feature type="transmembrane region" description="Helical" evidence="1">
    <location>
        <begin position="88"/>
        <end position="109"/>
    </location>
</feature>
<proteinExistence type="predicted"/>
<dbReference type="PROSITE" id="PS50887">
    <property type="entry name" value="GGDEF"/>
    <property type="match status" value="1"/>
</dbReference>
<dbReference type="RefSeq" id="WP_100543970.1">
    <property type="nucleotide sequence ID" value="NZ_PHQY01000647.1"/>
</dbReference>
<dbReference type="GO" id="GO:0052621">
    <property type="term" value="F:diguanylate cyclase activity"/>
    <property type="evidence" value="ECO:0007669"/>
    <property type="project" value="TreeGrafter"/>
</dbReference>
<evidence type="ECO:0000256" key="1">
    <source>
        <dbReference type="SAM" id="Phobius"/>
    </source>
</evidence>
<evidence type="ECO:0000259" key="2">
    <source>
        <dbReference type="PROSITE" id="PS50887"/>
    </source>
</evidence>
<feature type="transmembrane region" description="Helical" evidence="1">
    <location>
        <begin position="166"/>
        <end position="183"/>
    </location>
</feature>
<dbReference type="NCBIfam" id="TIGR00254">
    <property type="entry name" value="GGDEF"/>
    <property type="match status" value="1"/>
</dbReference>
<dbReference type="GO" id="GO:0005886">
    <property type="term" value="C:plasma membrane"/>
    <property type="evidence" value="ECO:0007669"/>
    <property type="project" value="TreeGrafter"/>
</dbReference>
<protein>
    <submittedName>
        <fullName evidence="3">GGDEF domain-containing protein</fullName>
    </submittedName>
</protein>